<dbReference type="InterPro" id="IPR052595">
    <property type="entry name" value="LRRC69/RLP"/>
</dbReference>
<dbReference type="Pfam" id="PF00560">
    <property type="entry name" value="LRR_1"/>
    <property type="match status" value="2"/>
</dbReference>
<sequence length="240" mass="26869">MDLFENSLSQEIPPELGHLSRLKYLNLNKNLLGGEIPTNISFCSNLIEIDVRWNVLVGKNSVEFGSLSKLELLFIHANNLTGGIPLTFGNLSSLQKFSATPNSPMLLANWKISHILHSMLNRLNFLSLTSIHLGSGRTGDLSFLQSLLNTTDLEIMALIDNNFGGISLGFIGNFTWLRIFLVDGNRISGSILNGIENLVNLERMELWESQIIVVRIQIIRKHSILSWQSDEFNFAVFGTK</sequence>
<evidence type="ECO:0000313" key="1">
    <source>
        <dbReference type="EMBL" id="TKS17194.1"/>
    </source>
</evidence>
<dbReference type="InterPro" id="IPR032675">
    <property type="entry name" value="LRR_dom_sf"/>
</dbReference>
<name>A0A4U5R0X6_POPAL</name>
<gene>
    <name evidence="1" type="ORF">D5086_0000020250</name>
</gene>
<proteinExistence type="predicted"/>
<dbReference type="InterPro" id="IPR001611">
    <property type="entry name" value="Leu-rich_rpt"/>
</dbReference>
<dbReference type="SUPFAM" id="SSF52058">
    <property type="entry name" value="L domain-like"/>
    <property type="match status" value="1"/>
</dbReference>
<organism evidence="1">
    <name type="scientific">Populus alba</name>
    <name type="common">White poplar</name>
    <dbReference type="NCBI Taxonomy" id="43335"/>
    <lineage>
        <taxon>Eukaryota</taxon>
        <taxon>Viridiplantae</taxon>
        <taxon>Streptophyta</taxon>
        <taxon>Embryophyta</taxon>
        <taxon>Tracheophyta</taxon>
        <taxon>Spermatophyta</taxon>
        <taxon>Magnoliopsida</taxon>
        <taxon>eudicotyledons</taxon>
        <taxon>Gunneridae</taxon>
        <taxon>Pentapetalae</taxon>
        <taxon>rosids</taxon>
        <taxon>fabids</taxon>
        <taxon>Malpighiales</taxon>
        <taxon>Salicaceae</taxon>
        <taxon>Saliceae</taxon>
        <taxon>Populus</taxon>
    </lineage>
</organism>
<dbReference type="PANTHER" id="PTHR48057">
    <property type="entry name" value="LEUCINE-RICH REPEAT SERINE/THREONINE-PROTEIN KINASE 1"/>
    <property type="match status" value="1"/>
</dbReference>
<evidence type="ECO:0008006" key="2">
    <source>
        <dbReference type="Google" id="ProtNLM"/>
    </source>
</evidence>
<dbReference type="EMBL" id="RCHU01000045">
    <property type="protein sequence ID" value="TKS17194.1"/>
    <property type="molecule type" value="Genomic_DNA"/>
</dbReference>
<dbReference type="AlphaFoldDB" id="A0A4U5R0X6"/>
<dbReference type="PANTHER" id="PTHR48057:SF29">
    <property type="entry name" value="OS02G0609900 PROTEIN"/>
    <property type="match status" value="1"/>
</dbReference>
<dbReference type="Gene3D" id="3.80.10.10">
    <property type="entry name" value="Ribonuclease Inhibitor"/>
    <property type="match status" value="2"/>
</dbReference>
<comment type="caution">
    <text evidence="1">The sequence shown here is derived from an EMBL/GenBank/DDBJ whole genome shotgun (WGS) entry which is preliminary data.</text>
</comment>
<accession>A0A4U5R0X6</accession>
<reference evidence="1" key="1">
    <citation type="submission" date="2018-10" db="EMBL/GenBank/DDBJ databases">
        <title>Population genomic analysis revealed the cold adaptation of white poplar.</title>
        <authorList>
            <person name="Liu Y.-J."/>
        </authorList>
    </citation>
    <scope>NUCLEOTIDE SEQUENCE [LARGE SCALE GENOMIC DNA]</scope>
    <source>
        <strain evidence="1">PAL-ZL1</strain>
    </source>
</reference>
<protein>
    <recommendedName>
        <fullName evidence="2">LRR receptor-like serine/threonine-protein kinase</fullName>
    </recommendedName>
</protein>
<dbReference type="STRING" id="43335.A0A4U5R0X6"/>